<proteinExistence type="predicted"/>
<dbReference type="Proteomes" id="UP001347796">
    <property type="component" value="Unassembled WGS sequence"/>
</dbReference>
<reference evidence="1 2" key="1">
    <citation type="submission" date="2024-01" db="EMBL/GenBank/DDBJ databases">
        <title>The genome of the rayed Mediterranean limpet Patella caerulea (Linnaeus, 1758).</title>
        <authorList>
            <person name="Anh-Thu Weber A."/>
            <person name="Halstead-Nussloch G."/>
        </authorList>
    </citation>
    <scope>NUCLEOTIDE SEQUENCE [LARGE SCALE GENOMIC DNA]</scope>
    <source>
        <strain evidence="1">AATW-2023a</strain>
        <tissue evidence="1">Whole specimen</tissue>
    </source>
</reference>
<evidence type="ECO:0000313" key="2">
    <source>
        <dbReference type="Proteomes" id="UP001347796"/>
    </source>
</evidence>
<name>A0AAN8KNN3_PATCE</name>
<dbReference type="EMBL" id="JAZGQO010000001">
    <property type="protein sequence ID" value="KAK6196128.1"/>
    <property type="molecule type" value="Genomic_DNA"/>
</dbReference>
<protein>
    <submittedName>
        <fullName evidence="1">Uncharacterized protein</fullName>
    </submittedName>
</protein>
<accession>A0AAN8KNN3</accession>
<dbReference type="AlphaFoldDB" id="A0AAN8KNN3"/>
<keyword evidence="2" id="KW-1185">Reference proteome</keyword>
<organism evidence="1 2">
    <name type="scientific">Patella caerulea</name>
    <name type="common">Rayed Mediterranean limpet</name>
    <dbReference type="NCBI Taxonomy" id="87958"/>
    <lineage>
        <taxon>Eukaryota</taxon>
        <taxon>Metazoa</taxon>
        <taxon>Spiralia</taxon>
        <taxon>Lophotrochozoa</taxon>
        <taxon>Mollusca</taxon>
        <taxon>Gastropoda</taxon>
        <taxon>Patellogastropoda</taxon>
        <taxon>Patelloidea</taxon>
        <taxon>Patellidae</taxon>
        <taxon>Patella</taxon>
    </lineage>
</organism>
<gene>
    <name evidence="1" type="ORF">SNE40_001414</name>
</gene>
<sequence>MLFVSKICAFTAIQMKDPPGPDVPCTTPVGVLQVGESKKSYTECIEYYCGAGHINIVGIGYNAGKVGYEGCFQVNLDNCCFTFMNSTNPSENCTEPHCP</sequence>
<comment type="caution">
    <text evidence="1">The sequence shown here is derived from an EMBL/GenBank/DDBJ whole genome shotgun (WGS) entry which is preliminary data.</text>
</comment>
<evidence type="ECO:0000313" key="1">
    <source>
        <dbReference type="EMBL" id="KAK6196128.1"/>
    </source>
</evidence>